<gene>
    <name evidence="2" type="ORF">VDAG_03961</name>
</gene>
<evidence type="ECO:0000313" key="2">
    <source>
        <dbReference type="EMBL" id="EGY22523.1"/>
    </source>
</evidence>
<dbReference type="EMBL" id="DS572700">
    <property type="protein sequence ID" value="EGY22523.1"/>
    <property type="molecule type" value="Genomic_DNA"/>
</dbReference>
<name>G2X132_VERDV</name>
<dbReference type="InterPro" id="IPR023753">
    <property type="entry name" value="FAD/NAD-binding_dom"/>
</dbReference>
<feature type="domain" description="FAD/NAD(P)-binding" evidence="1">
    <location>
        <begin position="109"/>
        <end position="344"/>
    </location>
</feature>
<dbReference type="KEGG" id="vda:VDAG_03961"/>
<dbReference type="HOGENOM" id="CLU_029131_0_0_1"/>
<sequence length="463" mass="50531">MGSLQNTVPPFRLLVAGGSYAGLSFVVNLLDICNGRSPRMAHEPYSHHPDFTRIPVDITIVDERDGYCWFRRLSLFALHLIGSPLALASSDYAAKTWIKFQDIPALQRPNIRFVQGSLDKINTTAKSATVLSHITKIPQDISYDFMVSATGLRRPWPVVPQSLLRKQFLLEAEEQIHAVHNAPDGVVIVGGGAVGIEMAAELKLVKPDADVTLVHSREKLLSSENLSEECKDVALDLTREAGVEVLLNHRVAETRKLDVPEGSRARYEVEFTSGEKRFASEVIMAVSRPVPSTGYLPAETLDEEGYAKVDSSLFLEGVSNSDFHLVAGDACKWEGIKRAGGAMHMGHMAAINAHQRMIAILAKEKGLEHKPEFKVLEAFPPAIGLAVGKKAVAYGPDMGTIHGEEVMEAYFRDDLGFTICYNWMGLGKSPAEEEEAAVVAAETAAKTAVDITEEATKVEEIAA</sequence>
<evidence type="ECO:0000313" key="3">
    <source>
        <dbReference type="Proteomes" id="UP000001611"/>
    </source>
</evidence>
<accession>G2X132</accession>
<dbReference type="GO" id="GO:0050660">
    <property type="term" value="F:flavin adenine dinucleotide binding"/>
    <property type="evidence" value="ECO:0007669"/>
    <property type="project" value="TreeGrafter"/>
</dbReference>
<dbReference type="Proteomes" id="UP000001611">
    <property type="component" value="Chromosome 3"/>
</dbReference>
<dbReference type="GO" id="GO:0004174">
    <property type="term" value="F:electron-transferring-flavoprotein dehydrogenase activity"/>
    <property type="evidence" value="ECO:0007669"/>
    <property type="project" value="TreeGrafter"/>
</dbReference>
<dbReference type="PANTHER" id="PTHR43735:SF24">
    <property type="entry name" value="NUCLEOTIDE-DISULPHIDE OXIDOREDUCTASE AMID-LIKE, PUTATIVE (AFU_ORTHOLOGUE AFUA_1G17180)-RELATED"/>
    <property type="match status" value="1"/>
</dbReference>
<dbReference type="AlphaFoldDB" id="G2X132"/>
<dbReference type="SUPFAM" id="SSF51905">
    <property type="entry name" value="FAD/NAD(P)-binding domain"/>
    <property type="match status" value="1"/>
</dbReference>
<dbReference type="InParanoid" id="G2X132"/>
<dbReference type="GO" id="GO:0005737">
    <property type="term" value="C:cytoplasm"/>
    <property type="evidence" value="ECO:0007669"/>
    <property type="project" value="TreeGrafter"/>
</dbReference>
<dbReference type="OMA" id="HMGHYAG"/>
<dbReference type="STRING" id="498257.G2X132"/>
<reference evidence="2 3" key="1">
    <citation type="submission" date="2008-03" db="EMBL/GenBank/DDBJ databases">
        <title>The Genome Sequence of Verticillium dahliae VdLs.17.</title>
        <authorList>
            <consortium name="The Broad Institute Genome Sequencing Platform"/>
            <person name="Ma L.-J.J."/>
            <person name="Klosterman S.J."/>
            <person name="Subbarao K."/>
            <person name="Dobinson K."/>
            <person name="Veronese P."/>
            <person name="Kang S."/>
            <person name="Gold S.E."/>
            <person name="Young S."/>
            <person name="Jaffe D."/>
            <person name="Gnerre S."/>
            <person name="Berlin A."/>
            <person name="Heiman D."/>
            <person name="Hepburn T."/>
            <person name="Sykes S."/>
            <person name="Alvarado L."/>
            <person name="Kodira C.D."/>
            <person name="Lander E."/>
            <person name="Galagan J."/>
            <person name="Nusbaum C."/>
            <person name="Birren B."/>
        </authorList>
    </citation>
    <scope>NUCLEOTIDE SEQUENCE [LARGE SCALE GENOMIC DNA]</scope>
    <source>
        <strain evidence="3">VdLs.17 / ATCC MYA-4575 / FGSC 10137</strain>
    </source>
</reference>
<dbReference type="RefSeq" id="XP_009652340.1">
    <property type="nucleotide sequence ID" value="XM_009654045.1"/>
</dbReference>
<dbReference type="InterPro" id="IPR036188">
    <property type="entry name" value="FAD/NAD-bd_sf"/>
</dbReference>
<dbReference type="Gene3D" id="3.50.50.60">
    <property type="entry name" value="FAD/NAD(P)-binding domain"/>
    <property type="match status" value="2"/>
</dbReference>
<organism evidence="2 3">
    <name type="scientific">Verticillium dahliae (strain VdLs.17 / ATCC MYA-4575 / FGSC 10137)</name>
    <name type="common">Verticillium wilt</name>
    <dbReference type="NCBI Taxonomy" id="498257"/>
    <lineage>
        <taxon>Eukaryota</taxon>
        <taxon>Fungi</taxon>
        <taxon>Dikarya</taxon>
        <taxon>Ascomycota</taxon>
        <taxon>Pezizomycotina</taxon>
        <taxon>Sordariomycetes</taxon>
        <taxon>Hypocreomycetidae</taxon>
        <taxon>Glomerellales</taxon>
        <taxon>Plectosphaerellaceae</taxon>
        <taxon>Verticillium</taxon>
    </lineage>
</organism>
<dbReference type="OrthoDB" id="202203at2759"/>
<dbReference type="PANTHER" id="PTHR43735">
    <property type="entry name" value="APOPTOSIS-INDUCING FACTOR 1"/>
    <property type="match status" value="1"/>
</dbReference>
<dbReference type="GeneID" id="20705424"/>
<keyword evidence="3" id="KW-1185">Reference proteome</keyword>
<dbReference type="Pfam" id="PF07992">
    <property type="entry name" value="Pyr_redox_2"/>
    <property type="match status" value="1"/>
</dbReference>
<evidence type="ECO:0000259" key="1">
    <source>
        <dbReference type="Pfam" id="PF07992"/>
    </source>
</evidence>
<dbReference type="eggNOG" id="KOG2495">
    <property type="taxonomic scope" value="Eukaryota"/>
</dbReference>
<proteinExistence type="predicted"/>
<protein>
    <recommendedName>
        <fullName evidence="1">FAD/NAD(P)-binding domain-containing protein</fullName>
    </recommendedName>
</protein>